<dbReference type="AlphaFoldDB" id="A0A2W5Q473"/>
<name>A0A2W5Q473_9BACT</name>
<accession>A0A2W5Q473</accession>
<gene>
    <name evidence="1" type="ORF">DI551_05635</name>
</gene>
<sequence>MPHILGADMKTLCLGAMNWYMTITGQANTGNDFTYDEISIIANGVAVPVTWGGSSSKLIANGDNKIISDEVSASAFGLTKFNRNSTVYVKGRGHVPITDGKLPTHLPLEAQISGSQQKWYIPASTTPSAVNATGAFTFTGTTPGGSNRVHTPFLLGRPVDPDTKVYFGVGDSILMGSHDNLNTGNNGLYGVGIFQRAMHDGSFANPFPSCNFSLSSMYASAMTGSNDKWAEWCIYANTGLDELLTNDIINASASLATCQSRCLDIWGKMRSKGISKIIRTGLLCYTSSTDSFASNQTVINSDWDAGGKVEQFNSWAQGRVGIEIDAYVELTSILNPSNKRQYLMNGTAYRTTDDGLHPYSNGANGIGNELAGADIRQAFTAVKSIVRNAMAGQSVSEHVYTYGRDEYYLARWSLNKNQIPTLLDGALSGSQMLSANGSDYWTNGLGGYGPAWTNFLNNTAIANGTLKNVFWNQGQSDYITLFRASFKDATKFIFESITAANPDAKIIMMIPVSTSLEGTAWDGSTTDTATQMVREVDLELIAEGYALRGVESHDLPLGDNVHHTSAASEIIAVRQARVEAYYAGETVTGSVFGPEITGATRSGSTITCPVIQDGGTDFAANANPQGFVFFQGSTMFTAVSVTPSANSIVVELSGVPTGAGEFHHIWGKNYGVTDLANLLKDNSPQALPLRCGKWDVA</sequence>
<reference evidence="1 2" key="1">
    <citation type="submission" date="2017-08" db="EMBL/GenBank/DDBJ databases">
        <title>Infants hospitalized years apart are colonized by the same room-sourced microbial strains.</title>
        <authorList>
            <person name="Brooks B."/>
            <person name="Olm M.R."/>
            <person name="Firek B.A."/>
            <person name="Baker R."/>
            <person name="Thomas B.C."/>
            <person name="Morowitz M.J."/>
            <person name="Banfield J.F."/>
        </authorList>
    </citation>
    <scope>NUCLEOTIDE SEQUENCE [LARGE SCALE GENOMIC DNA]</scope>
    <source>
        <strain evidence="1">S2_005_002_R2_29</strain>
    </source>
</reference>
<dbReference type="InterPro" id="IPR036514">
    <property type="entry name" value="SGNH_hydro_sf"/>
</dbReference>
<dbReference type="Gene3D" id="3.40.50.1110">
    <property type="entry name" value="SGNH hydrolase"/>
    <property type="match status" value="1"/>
</dbReference>
<comment type="caution">
    <text evidence="1">The sequence shown here is derived from an EMBL/GenBank/DDBJ whole genome shotgun (WGS) entry which is preliminary data.</text>
</comment>
<dbReference type="SUPFAM" id="SSF52266">
    <property type="entry name" value="SGNH hydrolase"/>
    <property type="match status" value="1"/>
</dbReference>
<proteinExistence type="predicted"/>
<evidence type="ECO:0000313" key="1">
    <source>
        <dbReference type="EMBL" id="PZQ46160.1"/>
    </source>
</evidence>
<evidence type="ECO:0000313" key="2">
    <source>
        <dbReference type="Proteomes" id="UP000249417"/>
    </source>
</evidence>
<dbReference type="Proteomes" id="UP000249417">
    <property type="component" value="Unassembled WGS sequence"/>
</dbReference>
<dbReference type="GO" id="GO:0016788">
    <property type="term" value="F:hydrolase activity, acting on ester bonds"/>
    <property type="evidence" value="ECO:0007669"/>
    <property type="project" value="UniProtKB-ARBA"/>
</dbReference>
<protein>
    <recommendedName>
        <fullName evidence="3">Sialate O-acetylesterase domain-containing protein</fullName>
    </recommendedName>
</protein>
<organism evidence="1 2">
    <name type="scientific">Micavibrio aeruginosavorus</name>
    <dbReference type="NCBI Taxonomy" id="349221"/>
    <lineage>
        <taxon>Bacteria</taxon>
        <taxon>Pseudomonadati</taxon>
        <taxon>Bdellovibrionota</taxon>
        <taxon>Bdellovibrionia</taxon>
        <taxon>Bdellovibrionales</taxon>
        <taxon>Pseudobdellovibrionaceae</taxon>
        <taxon>Micavibrio</taxon>
    </lineage>
</organism>
<dbReference type="EMBL" id="QFQB01000031">
    <property type="protein sequence ID" value="PZQ46160.1"/>
    <property type="molecule type" value="Genomic_DNA"/>
</dbReference>
<evidence type="ECO:0008006" key="3">
    <source>
        <dbReference type="Google" id="ProtNLM"/>
    </source>
</evidence>